<sequence>MTRAFDAQHLDYAPWDFLGDASAEESDMQRALQAQFVRENPTSVLGENCFISPLAAVQTSELHLGNRSYVAAHAHLSGDVRVGDDCSINIGTAVRGTVSIGDAVRIGASTSILGFNHGFAPGIEVFRQPHSSKGIVIGDDVWIGAHVVIVDGVRVGSGAVIGAGSIVTRDVPAGALVAGNPARIRRWRQDPAAALRARLRDFDARIRSELTAILDASWRADLGCYVDKPGAVPTLRAQCDAVEIAITVSGTAPERPPRAEAARRLSALQDPATGLFPELEADGRPSALIGDFPGDGADYRMLCTGYALGLLGAPIAHPIAYPLAIDGDELVRALERQPWGEGTWAAGAFVDAVGTALRWNTVLSPAASARPTATLFGWLLLHVSPETGMWGSAPQGGDLLQLVNGYYRLTRGTFAQFGVPLPHPERAIDTVLRHAGDAQYFAPERQNACNVLDVVHPLWLLGRQTTHRAAEAREVLVRLLSDALEHHVPGKGFGFAAPSHAGGDAGSRTPGLQGTEMWLSIIWIAADALGLSDELSIRPRGVHRPEPAFGKTWR</sequence>
<dbReference type="PROSITE" id="PS00101">
    <property type="entry name" value="HEXAPEP_TRANSFERASES"/>
    <property type="match status" value="1"/>
</dbReference>
<reference evidence="4" key="1">
    <citation type="journal article" date="2019" name="Int. J. Syst. Evol. Microbiol.">
        <title>The Global Catalogue of Microorganisms (GCM) 10K type strain sequencing project: providing services to taxonomists for standard genome sequencing and annotation.</title>
        <authorList>
            <consortium name="The Broad Institute Genomics Platform"/>
            <consortium name="The Broad Institute Genome Sequencing Center for Infectious Disease"/>
            <person name="Wu L."/>
            <person name="Ma J."/>
        </authorList>
    </citation>
    <scope>NUCLEOTIDE SEQUENCE [LARGE SCALE GENOMIC DNA]</scope>
    <source>
        <strain evidence="4">JCM 17839</strain>
    </source>
</reference>
<keyword evidence="4" id="KW-1185">Reference proteome</keyword>
<dbReference type="PANTHER" id="PTHR43300">
    <property type="entry name" value="ACETYLTRANSFERASE"/>
    <property type="match status" value="1"/>
</dbReference>
<dbReference type="Gene3D" id="2.160.10.10">
    <property type="entry name" value="Hexapeptide repeat proteins"/>
    <property type="match status" value="1"/>
</dbReference>
<dbReference type="EMBL" id="BAABGP010000010">
    <property type="protein sequence ID" value="GAA4483891.1"/>
    <property type="molecule type" value="Genomic_DNA"/>
</dbReference>
<name>A0ABP8P965_9MICO</name>
<accession>A0ABP8P965</accession>
<dbReference type="PANTHER" id="PTHR43300:SF11">
    <property type="entry name" value="ACETYLTRANSFERASE RV3034C-RELATED"/>
    <property type="match status" value="1"/>
</dbReference>
<dbReference type="SUPFAM" id="SSF51161">
    <property type="entry name" value="Trimeric LpxA-like enzymes"/>
    <property type="match status" value="1"/>
</dbReference>
<dbReference type="InterPro" id="IPR011004">
    <property type="entry name" value="Trimer_LpxA-like_sf"/>
</dbReference>
<proteinExistence type="predicted"/>
<evidence type="ECO:0008006" key="5">
    <source>
        <dbReference type="Google" id="ProtNLM"/>
    </source>
</evidence>
<dbReference type="RefSeq" id="WP_425563346.1">
    <property type="nucleotide sequence ID" value="NZ_BAABGP010000010.1"/>
</dbReference>
<keyword evidence="2" id="KW-0677">Repeat</keyword>
<evidence type="ECO:0000256" key="1">
    <source>
        <dbReference type="ARBA" id="ARBA00022679"/>
    </source>
</evidence>
<evidence type="ECO:0000313" key="4">
    <source>
        <dbReference type="Proteomes" id="UP001500731"/>
    </source>
</evidence>
<evidence type="ECO:0000256" key="2">
    <source>
        <dbReference type="ARBA" id="ARBA00022737"/>
    </source>
</evidence>
<protein>
    <recommendedName>
        <fullName evidence="5">Acyltransferase</fullName>
    </recommendedName>
</protein>
<dbReference type="InterPro" id="IPR001451">
    <property type="entry name" value="Hexapep"/>
</dbReference>
<gene>
    <name evidence="3" type="ORF">GCM10023171_16040</name>
</gene>
<dbReference type="Proteomes" id="UP001500731">
    <property type="component" value="Unassembled WGS sequence"/>
</dbReference>
<dbReference type="Pfam" id="PF00132">
    <property type="entry name" value="Hexapep"/>
    <property type="match status" value="1"/>
</dbReference>
<dbReference type="CDD" id="cd04647">
    <property type="entry name" value="LbH_MAT_like"/>
    <property type="match status" value="1"/>
</dbReference>
<dbReference type="InterPro" id="IPR018357">
    <property type="entry name" value="Hexapep_transf_CS"/>
</dbReference>
<organism evidence="3 4">
    <name type="scientific">Microbacterium panaciterrae</name>
    <dbReference type="NCBI Taxonomy" id="985759"/>
    <lineage>
        <taxon>Bacteria</taxon>
        <taxon>Bacillati</taxon>
        <taxon>Actinomycetota</taxon>
        <taxon>Actinomycetes</taxon>
        <taxon>Micrococcales</taxon>
        <taxon>Microbacteriaceae</taxon>
        <taxon>Microbacterium</taxon>
    </lineage>
</organism>
<keyword evidence="1" id="KW-0808">Transferase</keyword>
<dbReference type="InterPro" id="IPR050179">
    <property type="entry name" value="Trans_hexapeptide_repeat"/>
</dbReference>
<evidence type="ECO:0000313" key="3">
    <source>
        <dbReference type="EMBL" id="GAA4483891.1"/>
    </source>
</evidence>
<comment type="caution">
    <text evidence="3">The sequence shown here is derived from an EMBL/GenBank/DDBJ whole genome shotgun (WGS) entry which is preliminary data.</text>
</comment>